<comment type="subcellular location">
    <subcellularLocation>
        <location evidence="1">Membrane</location>
        <topology evidence="1">Multi-pass membrane protein</topology>
    </subcellularLocation>
</comment>
<keyword evidence="4 5" id="KW-0472">Membrane</keyword>
<evidence type="ECO:0000256" key="5">
    <source>
        <dbReference type="SAM" id="Phobius"/>
    </source>
</evidence>
<dbReference type="PANTHER" id="PTHR37422:SF13">
    <property type="entry name" value="LIPOPOLYSACCHARIDE BIOSYNTHESIS PROTEIN PA4999-RELATED"/>
    <property type="match status" value="1"/>
</dbReference>
<feature type="transmembrane region" description="Helical" evidence="5">
    <location>
        <begin position="109"/>
        <end position="133"/>
    </location>
</feature>
<dbReference type="InterPro" id="IPR051533">
    <property type="entry name" value="WaaL-like"/>
</dbReference>
<evidence type="ECO:0000256" key="3">
    <source>
        <dbReference type="ARBA" id="ARBA00022989"/>
    </source>
</evidence>
<feature type="transmembrane region" description="Helical" evidence="5">
    <location>
        <begin position="43"/>
        <end position="63"/>
    </location>
</feature>
<evidence type="ECO:0000313" key="7">
    <source>
        <dbReference type="EMBL" id="UOE44312.1"/>
    </source>
</evidence>
<keyword evidence="7" id="KW-0436">Ligase</keyword>
<dbReference type="Proteomes" id="UP000832097">
    <property type="component" value="Chromosome"/>
</dbReference>
<feature type="transmembrane region" description="Helical" evidence="5">
    <location>
        <begin position="195"/>
        <end position="220"/>
    </location>
</feature>
<keyword evidence="3 5" id="KW-1133">Transmembrane helix</keyword>
<protein>
    <submittedName>
        <fullName evidence="7">O-antigen ligase family protein</fullName>
    </submittedName>
</protein>
<dbReference type="GO" id="GO:0016874">
    <property type="term" value="F:ligase activity"/>
    <property type="evidence" value="ECO:0007669"/>
    <property type="project" value="UniProtKB-KW"/>
</dbReference>
<evidence type="ECO:0000256" key="2">
    <source>
        <dbReference type="ARBA" id="ARBA00022692"/>
    </source>
</evidence>
<dbReference type="EMBL" id="CP094528">
    <property type="protein sequence ID" value="UOE44312.1"/>
    <property type="molecule type" value="Genomic_DNA"/>
</dbReference>
<name>A0ABY4C1I8_9MICO</name>
<evidence type="ECO:0000256" key="4">
    <source>
        <dbReference type="ARBA" id="ARBA00023136"/>
    </source>
</evidence>
<accession>A0ABY4C1I8</accession>
<dbReference type="PANTHER" id="PTHR37422">
    <property type="entry name" value="TEICHURONIC ACID BIOSYNTHESIS PROTEIN TUAE"/>
    <property type="match status" value="1"/>
</dbReference>
<reference evidence="7 8" key="1">
    <citation type="submission" date="2022-03" db="EMBL/GenBank/DDBJ databases">
        <title>Mucilaginibacter sp. isolated from the gut of Protaetia brevitarsis seulensis larvae.</title>
        <authorList>
            <person name="Won M."/>
            <person name="Kim S.-J."/>
            <person name="Kwon S.-W."/>
        </authorList>
    </citation>
    <scope>NUCLEOTIDE SEQUENCE [LARGE SCALE GENOMIC DNA]</scope>
    <source>
        <strain evidence="7 8">CFWR-12</strain>
    </source>
</reference>
<organism evidence="7 8">
    <name type="scientific">Agromyces larvae</name>
    <dbReference type="NCBI Taxonomy" id="2929802"/>
    <lineage>
        <taxon>Bacteria</taxon>
        <taxon>Bacillati</taxon>
        <taxon>Actinomycetota</taxon>
        <taxon>Actinomycetes</taxon>
        <taxon>Micrococcales</taxon>
        <taxon>Microbacteriaceae</taxon>
        <taxon>Agromyces</taxon>
    </lineage>
</organism>
<dbReference type="InterPro" id="IPR007016">
    <property type="entry name" value="O-antigen_ligase-rel_domated"/>
</dbReference>
<dbReference type="Pfam" id="PF04932">
    <property type="entry name" value="Wzy_C"/>
    <property type="match status" value="1"/>
</dbReference>
<keyword evidence="2 5" id="KW-0812">Transmembrane</keyword>
<feature type="domain" description="O-antigen ligase-related" evidence="6">
    <location>
        <begin position="75"/>
        <end position="210"/>
    </location>
</feature>
<feature type="transmembrane region" description="Helical" evidence="5">
    <location>
        <begin position="70"/>
        <end position="103"/>
    </location>
</feature>
<gene>
    <name evidence="7" type="ORF">MTO99_00505</name>
</gene>
<evidence type="ECO:0000259" key="6">
    <source>
        <dbReference type="Pfam" id="PF04932"/>
    </source>
</evidence>
<proteinExistence type="predicted"/>
<evidence type="ECO:0000256" key="1">
    <source>
        <dbReference type="ARBA" id="ARBA00004141"/>
    </source>
</evidence>
<evidence type="ECO:0000313" key="8">
    <source>
        <dbReference type="Proteomes" id="UP000832097"/>
    </source>
</evidence>
<dbReference type="RefSeq" id="WP_243556014.1">
    <property type="nucleotide sequence ID" value="NZ_CP094528.1"/>
</dbReference>
<feature type="transmembrane region" description="Helical" evidence="5">
    <location>
        <begin position="240"/>
        <end position="261"/>
    </location>
</feature>
<sequence length="295" mass="31324">MVVTLLMIAVAMLQQFANLDVFSGVDFGTRRDTARPSAMTGSFLHYPIALSLLSFILLGLHSTTRRRMHLVVACAGFLATIVSYSRSGMVITLVGLAIGVVLAKSLRSAIRVAIVLPVLAVVLALGLPVDTYLERFLSIFRSDGSGNPGRIAAWQRILDTWSSSPLVIGSHAGEYSNISSNLGALGRVGSPESGLLQVLISLGIAGVVAFYGLMLISVFASPSGAPWFRAGLLGGIVQSFAYQSVEVLPFMAIYAITPLIATATITRIDGRVPNDQELGVSVFSVRRRNAERGAT</sequence>
<keyword evidence="8" id="KW-1185">Reference proteome</keyword>